<dbReference type="InterPro" id="IPR003593">
    <property type="entry name" value="AAA+_ATPase"/>
</dbReference>
<comment type="caution">
    <text evidence="10">The sequence shown here is derived from an EMBL/GenBank/DDBJ whole genome shotgun (WGS) entry which is preliminary data.</text>
</comment>
<dbReference type="PANTHER" id="PTHR24221">
    <property type="entry name" value="ATP-BINDING CASSETTE SUB-FAMILY B"/>
    <property type="match status" value="1"/>
</dbReference>
<evidence type="ECO:0000256" key="3">
    <source>
        <dbReference type="ARBA" id="ARBA00022741"/>
    </source>
</evidence>
<evidence type="ECO:0000313" key="10">
    <source>
        <dbReference type="EMBL" id="GCE92961.1"/>
    </source>
</evidence>
<feature type="domain" description="ABC transmembrane type-1" evidence="9">
    <location>
        <begin position="20"/>
        <end position="321"/>
    </location>
</feature>
<feature type="transmembrane region" description="Helical" evidence="7">
    <location>
        <begin position="20"/>
        <end position="44"/>
    </location>
</feature>
<keyword evidence="2 7" id="KW-0812">Transmembrane</keyword>
<dbReference type="Proteomes" id="UP000326169">
    <property type="component" value="Unassembled WGS sequence"/>
</dbReference>
<keyword evidence="6 7" id="KW-0472">Membrane</keyword>
<dbReference type="InterPro" id="IPR036640">
    <property type="entry name" value="ABC1_TM_sf"/>
</dbReference>
<feature type="transmembrane region" description="Helical" evidence="7">
    <location>
        <begin position="290"/>
        <end position="312"/>
    </location>
</feature>
<evidence type="ECO:0000256" key="5">
    <source>
        <dbReference type="ARBA" id="ARBA00022989"/>
    </source>
</evidence>
<dbReference type="PROSITE" id="PS50893">
    <property type="entry name" value="ABC_TRANSPORTER_2"/>
    <property type="match status" value="1"/>
</dbReference>
<keyword evidence="3" id="KW-0547">Nucleotide-binding</keyword>
<dbReference type="InterPro" id="IPR003439">
    <property type="entry name" value="ABC_transporter-like_ATP-bd"/>
</dbReference>
<feature type="domain" description="ABC transporter" evidence="8">
    <location>
        <begin position="370"/>
        <end position="598"/>
    </location>
</feature>
<dbReference type="PANTHER" id="PTHR24221:SF654">
    <property type="entry name" value="ATP-BINDING CASSETTE SUB-FAMILY B MEMBER 6"/>
    <property type="match status" value="1"/>
</dbReference>
<evidence type="ECO:0000256" key="6">
    <source>
        <dbReference type="ARBA" id="ARBA00023136"/>
    </source>
</evidence>
<organism evidence="10 11">
    <name type="scientific">Limnospira platensis NIES-46</name>
    <dbReference type="NCBI Taxonomy" id="1236695"/>
    <lineage>
        <taxon>Bacteria</taxon>
        <taxon>Bacillati</taxon>
        <taxon>Cyanobacteriota</taxon>
        <taxon>Cyanophyceae</taxon>
        <taxon>Oscillatoriophycideae</taxon>
        <taxon>Oscillatoriales</taxon>
        <taxon>Sirenicapillariaceae</taxon>
        <taxon>Limnospira</taxon>
    </lineage>
</organism>
<evidence type="ECO:0000313" key="11">
    <source>
        <dbReference type="Proteomes" id="UP000326169"/>
    </source>
</evidence>
<dbReference type="PROSITE" id="PS50929">
    <property type="entry name" value="ABC_TM1F"/>
    <property type="match status" value="1"/>
</dbReference>
<reference evidence="10 11" key="1">
    <citation type="journal article" date="2019" name="J Genomics">
        <title>The Draft Genome of a Hydrogen-producing Cyanobacterium, Arthrospira platensis NIES-46.</title>
        <authorList>
            <person name="Suzuki S."/>
            <person name="Yamaguchi H."/>
            <person name="Kawachi M."/>
        </authorList>
    </citation>
    <scope>NUCLEOTIDE SEQUENCE [LARGE SCALE GENOMIC DNA]</scope>
    <source>
        <strain evidence="10 11">NIES-46</strain>
    </source>
</reference>
<dbReference type="Pfam" id="PF00005">
    <property type="entry name" value="ABC_tran"/>
    <property type="match status" value="1"/>
</dbReference>
<sequence>MQNFINRFFFILPASPKQLVILVILFVLMSVLEAFGIGMIGPFLNLASNPDLVKESEFVASVYAGLNLTEASQGIALLGLFIIGLFTVKSFLNWQIKTYVFGFCLKVRGKLCEKLIQEYLSVPYTFHLSKDSASVIQCIIIYTQSFALDILMPILNSAANLMIIIALSGLLLLTSKLVVIVLIFLFVPLIVILNAFKDKIKYWGKRVSYADESIIRIVNHSLGGIKETKVIGCYDFFEEQLSYQSREYIEAGTLLLSFQIVPRILVEAILIVFLVGITSTMILLGQDIDGLIPVLSIFALSSIRLLPAISNLSKDMSKLRSMTYVLERLSQDLREIETLKNSEGLNRTVVTEVSQLAADKFQHHDFNNQIIFEGVTYQYPGCELPAISDVSLSINKGESIAFIGQSGAGKTTLVDIMLGLLIPQGGDIKIDDISIYNNLRSWQNMIGYIPQSIFLMADTIERNIAFGVADDLIDQKRLQQALEMAQLMDLVKELPDGINTMVGERGVRLSGGQRQRIGIARALYHERDILVLDEATSALDNETESLVTESIKSLSGIKTMIMIAHRLTTIQHCDRLYVMEKGRIVRSGTYNEIVLGNIQS</sequence>
<gene>
    <name evidence="10" type="ORF">NIES46_10100</name>
</gene>
<dbReference type="Gene3D" id="3.40.50.300">
    <property type="entry name" value="P-loop containing nucleotide triphosphate hydrolases"/>
    <property type="match status" value="1"/>
</dbReference>
<dbReference type="SUPFAM" id="SSF52540">
    <property type="entry name" value="P-loop containing nucleoside triphosphate hydrolases"/>
    <property type="match status" value="1"/>
</dbReference>
<feature type="transmembrane region" description="Helical" evidence="7">
    <location>
        <begin position="264"/>
        <end position="284"/>
    </location>
</feature>
<protein>
    <submittedName>
        <fullName evidence="10">ABC transporter ATP-binding protein</fullName>
    </submittedName>
</protein>
<feature type="transmembrane region" description="Helical" evidence="7">
    <location>
        <begin position="177"/>
        <end position="196"/>
    </location>
</feature>
<evidence type="ECO:0000256" key="2">
    <source>
        <dbReference type="ARBA" id="ARBA00022692"/>
    </source>
</evidence>
<feature type="transmembrane region" description="Helical" evidence="7">
    <location>
        <begin position="71"/>
        <end position="92"/>
    </location>
</feature>
<dbReference type="Gene3D" id="1.20.1560.10">
    <property type="entry name" value="ABC transporter type 1, transmembrane domain"/>
    <property type="match status" value="1"/>
</dbReference>
<comment type="subcellular location">
    <subcellularLocation>
        <location evidence="1">Cell membrane</location>
        <topology evidence="1">Multi-pass membrane protein</topology>
    </subcellularLocation>
</comment>
<dbReference type="RefSeq" id="WP_152088405.1">
    <property type="nucleotide sequence ID" value="NZ_BIMW01000058.1"/>
</dbReference>
<evidence type="ECO:0000256" key="7">
    <source>
        <dbReference type="SAM" id="Phobius"/>
    </source>
</evidence>
<accession>A0A5M3T530</accession>
<dbReference type="PROSITE" id="PS00211">
    <property type="entry name" value="ABC_TRANSPORTER_1"/>
    <property type="match status" value="1"/>
</dbReference>
<name>A0A5M3T530_LIMPL</name>
<keyword evidence="11" id="KW-1185">Reference proteome</keyword>
<dbReference type="SUPFAM" id="SSF90123">
    <property type="entry name" value="ABC transporter transmembrane region"/>
    <property type="match status" value="1"/>
</dbReference>
<dbReference type="GeneID" id="301681918"/>
<proteinExistence type="predicted"/>
<evidence type="ECO:0000256" key="1">
    <source>
        <dbReference type="ARBA" id="ARBA00004651"/>
    </source>
</evidence>
<evidence type="ECO:0000256" key="4">
    <source>
        <dbReference type="ARBA" id="ARBA00022840"/>
    </source>
</evidence>
<evidence type="ECO:0000259" key="9">
    <source>
        <dbReference type="PROSITE" id="PS50929"/>
    </source>
</evidence>
<dbReference type="GO" id="GO:0005524">
    <property type="term" value="F:ATP binding"/>
    <property type="evidence" value="ECO:0007669"/>
    <property type="project" value="UniProtKB-KW"/>
</dbReference>
<dbReference type="SMART" id="SM00382">
    <property type="entry name" value="AAA"/>
    <property type="match status" value="1"/>
</dbReference>
<dbReference type="InterPro" id="IPR017871">
    <property type="entry name" value="ABC_transporter-like_CS"/>
</dbReference>
<dbReference type="InterPro" id="IPR039421">
    <property type="entry name" value="Type_1_exporter"/>
</dbReference>
<evidence type="ECO:0000259" key="8">
    <source>
        <dbReference type="PROSITE" id="PS50893"/>
    </source>
</evidence>
<feature type="transmembrane region" description="Helical" evidence="7">
    <location>
        <begin position="150"/>
        <end position="171"/>
    </location>
</feature>
<dbReference type="EMBL" id="BIMW01000058">
    <property type="protein sequence ID" value="GCE92961.1"/>
    <property type="molecule type" value="Genomic_DNA"/>
</dbReference>
<keyword evidence="5 7" id="KW-1133">Transmembrane helix</keyword>
<dbReference type="InterPro" id="IPR027417">
    <property type="entry name" value="P-loop_NTPase"/>
</dbReference>
<keyword evidence="4 10" id="KW-0067">ATP-binding</keyword>
<dbReference type="InterPro" id="IPR011527">
    <property type="entry name" value="ABC1_TM_dom"/>
</dbReference>